<dbReference type="PROSITE" id="PS00067">
    <property type="entry name" value="3HCDH"/>
    <property type="match status" value="1"/>
</dbReference>
<sequence length="305" mass="32735">MLYLNLENKLSDNNKVVIVGAGTMGAGIAQVFSLSGYDVSLYATSERSKNGALASIRSSLERLCKKGIVEQGAAEGALSRVKFVNHWEAIAEAGVVIEAVPESIEVKKTVLEACDNYLRPDALVGTNTSSISITRLACFLSDPSRLVGLHFFNPAPLMSLVELVVGVHTSPTIKEGAVRLIEKVGKVPIVVQNSPGFVVNRMLCPMINEAFFILGQGVASAEEIDQGMKLGCNHPIGPLGLADLIGLDVLLSIMDVLLEQTGDSKYRAAPLLREFVDAGMLGRKVFRGVFSYEEASKTPIQRVAF</sequence>
<name>A0ABV2TJM3_9RHOO</name>
<dbReference type="Gene3D" id="3.40.50.720">
    <property type="entry name" value="NAD(P)-binding Rossmann-like Domain"/>
    <property type="match status" value="1"/>
</dbReference>
<dbReference type="InterPro" id="IPR006180">
    <property type="entry name" value="3-OHacyl-CoA_DH_CS"/>
</dbReference>
<evidence type="ECO:0000259" key="4">
    <source>
        <dbReference type="Pfam" id="PF02737"/>
    </source>
</evidence>
<evidence type="ECO:0000313" key="6">
    <source>
        <dbReference type="Proteomes" id="UP001549691"/>
    </source>
</evidence>
<comment type="caution">
    <text evidence="5">The sequence shown here is derived from an EMBL/GenBank/DDBJ whole genome shotgun (WGS) entry which is preliminary data.</text>
</comment>
<dbReference type="InterPro" id="IPR008927">
    <property type="entry name" value="6-PGluconate_DH-like_C_sf"/>
</dbReference>
<dbReference type="Pfam" id="PF02737">
    <property type="entry name" value="3HCDH_N"/>
    <property type="match status" value="1"/>
</dbReference>
<dbReference type="InterPro" id="IPR022694">
    <property type="entry name" value="3-OHacyl-CoA_DH"/>
</dbReference>
<reference evidence="5 6" key="1">
    <citation type="submission" date="2024-07" db="EMBL/GenBank/DDBJ databases">
        <title>Uliginosibacterium flavum JJ3220;KACC:17644.</title>
        <authorList>
            <person name="Kim M.K."/>
        </authorList>
    </citation>
    <scope>NUCLEOTIDE SEQUENCE [LARGE SCALE GENOMIC DNA]</scope>
    <source>
        <strain evidence="5 6">KACC:17644</strain>
    </source>
</reference>
<dbReference type="InterPro" id="IPR013328">
    <property type="entry name" value="6PGD_dom2"/>
</dbReference>
<dbReference type="EMBL" id="JBEWZI010000007">
    <property type="protein sequence ID" value="MET7014111.1"/>
    <property type="molecule type" value="Genomic_DNA"/>
</dbReference>
<dbReference type="Proteomes" id="UP001549691">
    <property type="component" value="Unassembled WGS sequence"/>
</dbReference>
<evidence type="ECO:0000256" key="1">
    <source>
        <dbReference type="ARBA" id="ARBA00009463"/>
    </source>
</evidence>
<comment type="similarity">
    <text evidence="1">Belongs to the 3-hydroxyacyl-CoA dehydrogenase family.</text>
</comment>
<dbReference type="InterPro" id="IPR006176">
    <property type="entry name" value="3-OHacyl-CoA_DH_NAD-bd"/>
</dbReference>
<dbReference type="SUPFAM" id="SSF48179">
    <property type="entry name" value="6-phosphogluconate dehydrogenase C-terminal domain-like"/>
    <property type="match status" value="1"/>
</dbReference>
<dbReference type="Gene3D" id="1.10.1040.10">
    <property type="entry name" value="N-(1-d-carboxylethyl)-l-norvaline Dehydrogenase, domain 2"/>
    <property type="match status" value="1"/>
</dbReference>
<keyword evidence="6" id="KW-1185">Reference proteome</keyword>
<dbReference type="SUPFAM" id="SSF51735">
    <property type="entry name" value="NAD(P)-binding Rossmann-fold domains"/>
    <property type="match status" value="1"/>
</dbReference>
<dbReference type="PANTHER" id="PTHR48075">
    <property type="entry name" value="3-HYDROXYACYL-COA DEHYDROGENASE FAMILY PROTEIN"/>
    <property type="match status" value="1"/>
</dbReference>
<gene>
    <name evidence="5" type="ORF">ABXR19_07900</name>
</gene>
<proteinExistence type="inferred from homology"/>
<evidence type="ECO:0000259" key="3">
    <source>
        <dbReference type="Pfam" id="PF00725"/>
    </source>
</evidence>
<dbReference type="PANTHER" id="PTHR48075:SF5">
    <property type="entry name" value="3-HYDROXYBUTYRYL-COA DEHYDROGENASE"/>
    <property type="match status" value="1"/>
</dbReference>
<accession>A0ABV2TJM3</accession>
<feature type="domain" description="3-hydroxyacyl-CoA dehydrogenase NAD binding" evidence="4">
    <location>
        <begin position="15"/>
        <end position="193"/>
    </location>
</feature>
<dbReference type="PIRSF" id="PIRSF000105">
    <property type="entry name" value="HCDH"/>
    <property type="match status" value="1"/>
</dbReference>
<organism evidence="5 6">
    <name type="scientific">Uliginosibacterium flavum</name>
    <dbReference type="NCBI Taxonomy" id="1396831"/>
    <lineage>
        <taxon>Bacteria</taxon>
        <taxon>Pseudomonadati</taxon>
        <taxon>Pseudomonadota</taxon>
        <taxon>Betaproteobacteria</taxon>
        <taxon>Rhodocyclales</taxon>
        <taxon>Zoogloeaceae</taxon>
        <taxon>Uliginosibacterium</taxon>
    </lineage>
</organism>
<keyword evidence="2" id="KW-0560">Oxidoreductase</keyword>
<dbReference type="InterPro" id="IPR006108">
    <property type="entry name" value="3HC_DH_C"/>
</dbReference>
<feature type="domain" description="3-hydroxyacyl-CoA dehydrogenase C-terminal" evidence="3">
    <location>
        <begin position="196"/>
        <end position="292"/>
    </location>
</feature>
<evidence type="ECO:0000313" key="5">
    <source>
        <dbReference type="EMBL" id="MET7014111.1"/>
    </source>
</evidence>
<dbReference type="Pfam" id="PF00725">
    <property type="entry name" value="3HCDH"/>
    <property type="match status" value="1"/>
</dbReference>
<dbReference type="RefSeq" id="WP_354600574.1">
    <property type="nucleotide sequence ID" value="NZ_JBEWZI010000007.1"/>
</dbReference>
<dbReference type="InterPro" id="IPR036291">
    <property type="entry name" value="NAD(P)-bd_dom_sf"/>
</dbReference>
<evidence type="ECO:0000256" key="2">
    <source>
        <dbReference type="ARBA" id="ARBA00023002"/>
    </source>
</evidence>
<protein>
    <submittedName>
        <fullName evidence="5">3-hydroxyacyl-CoA dehydrogenase NAD-binding domain-containing protein</fullName>
    </submittedName>
</protein>